<dbReference type="Pfam" id="PF02615">
    <property type="entry name" value="Ldh_2"/>
    <property type="match status" value="2"/>
</dbReference>
<dbReference type="InterPro" id="IPR043143">
    <property type="entry name" value="Mal/L-sulf/L-lact_DH-like_NADP"/>
</dbReference>
<proteinExistence type="inferred from homology"/>
<dbReference type="AlphaFoldDB" id="A0A510NX20"/>
<evidence type="ECO:0000256" key="2">
    <source>
        <dbReference type="ARBA" id="ARBA00023002"/>
    </source>
</evidence>
<evidence type="ECO:0000313" key="3">
    <source>
        <dbReference type="EMBL" id="GAM36811.1"/>
    </source>
</evidence>
<evidence type="ECO:0000256" key="1">
    <source>
        <dbReference type="ARBA" id="ARBA00006056"/>
    </source>
</evidence>
<dbReference type="InterPro" id="IPR003767">
    <property type="entry name" value="Malate/L-lactate_DH-like"/>
</dbReference>
<evidence type="ECO:0000313" key="4">
    <source>
        <dbReference type="Proteomes" id="UP000053095"/>
    </source>
</evidence>
<organism evidence="3 4">
    <name type="scientific">Talaromyces pinophilus</name>
    <name type="common">Penicillium pinophilum</name>
    <dbReference type="NCBI Taxonomy" id="128442"/>
    <lineage>
        <taxon>Eukaryota</taxon>
        <taxon>Fungi</taxon>
        <taxon>Dikarya</taxon>
        <taxon>Ascomycota</taxon>
        <taxon>Pezizomycotina</taxon>
        <taxon>Eurotiomycetes</taxon>
        <taxon>Eurotiomycetidae</taxon>
        <taxon>Eurotiales</taxon>
        <taxon>Trichocomaceae</taxon>
        <taxon>Talaromyces</taxon>
        <taxon>Talaromyces sect. Talaromyces</taxon>
    </lineage>
</organism>
<dbReference type="InterPro" id="IPR043144">
    <property type="entry name" value="Mal/L-sulf/L-lact_DH-like_ah"/>
</dbReference>
<dbReference type="Proteomes" id="UP000053095">
    <property type="component" value="Unassembled WGS sequence"/>
</dbReference>
<dbReference type="PANTHER" id="PTHR11091:SF0">
    <property type="entry name" value="MALATE DEHYDROGENASE"/>
    <property type="match status" value="1"/>
</dbReference>
<keyword evidence="4" id="KW-1185">Reference proteome</keyword>
<gene>
    <name evidence="3" type="ORF">TCE0_018f06201</name>
</gene>
<dbReference type="GO" id="GO:0016491">
    <property type="term" value="F:oxidoreductase activity"/>
    <property type="evidence" value="ECO:0007669"/>
    <property type="project" value="UniProtKB-KW"/>
</dbReference>
<sequence length="250" mass="26686">MPDVIRISPPRPHAFVKSIRLSHRMASDRDNIVADAVVLDDLRGVDSHRINRLPSYIARIKAGVLATNPVLASLDVNNTFGFVVGSLVINERIEIASTYGLAVVGVKPSNHYRIILPSRMLDVLCLLGVETSLYSAQVHLKWVSRGQAGDFILDLSSSIAGPAEIRRAARSGESIPEGYDLDKDGRPTTDAQAALGGVVLPNVGPKGSGLAIMMDILGEISTGAAFGGAVVDMNKDMNTPLDLGHWILVC</sequence>
<dbReference type="Gene3D" id="3.30.1370.60">
    <property type="entry name" value="Hypothetical oxidoreductase yiak, domain 2"/>
    <property type="match status" value="2"/>
</dbReference>
<reference evidence="4" key="1">
    <citation type="journal article" date="2015" name="Genome Announc.">
        <title>Draft genome sequence of Talaromyces cellulolyticus strain Y-94, a source of lignocellulosic biomass-degrading enzymes.</title>
        <authorList>
            <person name="Fujii T."/>
            <person name="Koike H."/>
            <person name="Sawayama S."/>
            <person name="Yano S."/>
            <person name="Inoue H."/>
        </authorList>
    </citation>
    <scope>NUCLEOTIDE SEQUENCE [LARGE SCALE GENOMIC DNA]</scope>
    <source>
        <strain evidence="4">Y-94</strain>
    </source>
</reference>
<dbReference type="PANTHER" id="PTHR11091">
    <property type="entry name" value="OXIDOREDUCTASE-RELATED"/>
    <property type="match status" value="1"/>
</dbReference>
<keyword evidence="2" id="KW-0560">Oxidoreductase</keyword>
<dbReference type="InterPro" id="IPR036111">
    <property type="entry name" value="Mal/L-sulfo/L-lacto_DH-like_sf"/>
</dbReference>
<dbReference type="SUPFAM" id="SSF89733">
    <property type="entry name" value="L-sulfolactate dehydrogenase-like"/>
    <property type="match status" value="1"/>
</dbReference>
<accession>A0A510NX20</accession>
<name>A0A510NX20_TALPI</name>
<dbReference type="Gene3D" id="1.10.1530.10">
    <property type="match status" value="1"/>
</dbReference>
<dbReference type="EMBL" id="DF933814">
    <property type="protein sequence ID" value="GAM36811.1"/>
    <property type="molecule type" value="Genomic_DNA"/>
</dbReference>
<protein>
    <submittedName>
        <fullName evidence="3">Uncharacterized protein</fullName>
    </submittedName>
</protein>
<comment type="similarity">
    <text evidence="1">Belongs to the LDH2/MDH2 oxidoreductase family.</text>
</comment>